<dbReference type="Proteomes" id="UP000054538">
    <property type="component" value="Unassembled WGS sequence"/>
</dbReference>
<reference evidence="3" key="2">
    <citation type="submission" date="2015-01" db="EMBL/GenBank/DDBJ databases">
        <title>Evolutionary Origins and Diversification of the Mycorrhizal Mutualists.</title>
        <authorList>
            <consortium name="DOE Joint Genome Institute"/>
            <consortium name="Mycorrhizal Genomics Consortium"/>
            <person name="Kohler A."/>
            <person name="Kuo A."/>
            <person name="Nagy L.G."/>
            <person name="Floudas D."/>
            <person name="Copeland A."/>
            <person name="Barry K.W."/>
            <person name="Cichocki N."/>
            <person name="Veneault-Fourrey C."/>
            <person name="LaButti K."/>
            <person name="Lindquist E.A."/>
            <person name="Lipzen A."/>
            <person name="Lundell T."/>
            <person name="Morin E."/>
            <person name="Murat C."/>
            <person name="Riley R."/>
            <person name="Ohm R."/>
            <person name="Sun H."/>
            <person name="Tunlid A."/>
            <person name="Henrissat B."/>
            <person name="Grigoriev I.V."/>
            <person name="Hibbett D.S."/>
            <person name="Martin F."/>
        </authorList>
    </citation>
    <scope>NUCLEOTIDE SEQUENCE [LARGE SCALE GENOMIC DNA]</scope>
    <source>
        <strain evidence="3">Ve08.2h10</strain>
    </source>
</reference>
<reference evidence="2 3" key="1">
    <citation type="submission" date="2014-04" db="EMBL/GenBank/DDBJ databases">
        <authorList>
            <consortium name="DOE Joint Genome Institute"/>
            <person name="Kuo A."/>
            <person name="Kohler A."/>
            <person name="Jargeat P."/>
            <person name="Nagy L.G."/>
            <person name="Floudas D."/>
            <person name="Copeland A."/>
            <person name="Barry K.W."/>
            <person name="Cichocki N."/>
            <person name="Veneault-Fourrey C."/>
            <person name="LaButti K."/>
            <person name="Lindquist E.A."/>
            <person name="Lipzen A."/>
            <person name="Lundell T."/>
            <person name="Morin E."/>
            <person name="Murat C."/>
            <person name="Sun H."/>
            <person name="Tunlid A."/>
            <person name="Henrissat B."/>
            <person name="Grigoriev I.V."/>
            <person name="Hibbett D.S."/>
            <person name="Martin F."/>
            <person name="Nordberg H.P."/>
            <person name="Cantor M.N."/>
            <person name="Hua S.X."/>
        </authorList>
    </citation>
    <scope>NUCLEOTIDE SEQUENCE [LARGE SCALE GENOMIC DNA]</scope>
    <source>
        <strain evidence="2 3">Ve08.2h10</strain>
    </source>
</reference>
<dbReference type="AlphaFoldDB" id="A0A0D0C9N1"/>
<dbReference type="HOGENOM" id="CLU_2085558_0_0_1"/>
<dbReference type="OrthoDB" id="2692664at2759"/>
<evidence type="ECO:0000313" key="2">
    <source>
        <dbReference type="EMBL" id="KIK72323.1"/>
    </source>
</evidence>
<keyword evidence="3" id="KW-1185">Reference proteome</keyword>
<sequence>MPSGSTTLDNRAPTGLMSNHVHSETPARDFDHDIGTFSPSSNLTTTRNFCLAAWCKENKKGTPGEFNAYWAHLEDTKDLLFELYKERFATAKSMKKQASAGTVNKAGAAEDNPDDEQ</sequence>
<dbReference type="InParanoid" id="A0A0D0C9N1"/>
<feature type="region of interest" description="Disordered" evidence="1">
    <location>
        <begin position="1"/>
        <end position="43"/>
    </location>
</feature>
<accession>A0A0D0C9N1</accession>
<organism evidence="2 3">
    <name type="scientific">Paxillus rubicundulus Ve08.2h10</name>
    <dbReference type="NCBI Taxonomy" id="930991"/>
    <lineage>
        <taxon>Eukaryota</taxon>
        <taxon>Fungi</taxon>
        <taxon>Dikarya</taxon>
        <taxon>Basidiomycota</taxon>
        <taxon>Agaricomycotina</taxon>
        <taxon>Agaricomycetes</taxon>
        <taxon>Agaricomycetidae</taxon>
        <taxon>Boletales</taxon>
        <taxon>Paxilineae</taxon>
        <taxon>Paxillaceae</taxon>
        <taxon>Paxillus</taxon>
    </lineage>
</organism>
<name>A0A0D0C9N1_9AGAM</name>
<feature type="region of interest" description="Disordered" evidence="1">
    <location>
        <begin position="93"/>
        <end position="117"/>
    </location>
</feature>
<dbReference type="EMBL" id="KN830959">
    <property type="protein sequence ID" value="KIK72323.1"/>
    <property type="molecule type" value="Genomic_DNA"/>
</dbReference>
<feature type="compositionally biased region" description="Basic and acidic residues" evidence="1">
    <location>
        <begin position="21"/>
        <end position="34"/>
    </location>
</feature>
<proteinExistence type="predicted"/>
<gene>
    <name evidence="2" type="ORF">PAXRUDRAFT_22119</name>
</gene>
<evidence type="ECO:0000313" key="3">
    <source>
        <dbReference type="Proteomes" id="UP000054538"/>
    </source>
</evidence>
<protein>
    <submittedName>
        <fullName evidence="2">Uncharacterized protein</fullName>
    </submittedName>
</protein>
<evidence type="ECO:0000256" key="1">
    <source>
        <dbReference type="SAM" id="MobiDB-lite"/>
    </source>
</evidence>